<evidence type="ECO:0000256" key="4">
    <source>
        <dbReference type="ARBA" id="ARBA00022692"/>
    </source>
</evidence>
<dbReference type="PANTHER" id="PTHR43163:SF6">
    <property type="entry name" value="DIPEPTIDE TRANSPORT SYSTEM PERMEASE PROTEIN DPPB-RELATED"/>
    <property type="match status" value="1"/>
</dbReference>
<evidence type="ECO:0000256" key="7">
    <source>
        <dbReference type="RuleBase" id="RU363032"/>
    </source>
</evidence>
<feature type="transmembrane region" description="Helical" evidence="7">
    <location>
        <begin position="98"/>
        <end position="122"/>
    </location>
</feature>
<dbReference type="SUPFAM" id="SSF161098">
    <property type="entry name" value="MetI-like"/>
    <property type="match status" value="1"/>
</dbReference>
<feature type="transmembrane region" description="Helical" evidence="7">
    <location>
        <begin position="178"/>
        <end position="197"/>
    </location>
</feature>
<evidence type="ECO:0000256" key="6">
    <source>
        <dbReference type="ARBA" id="ARBA00023136"/>
    </source>
</evidence>
<evidence type="ECO:0000313" key="10">
    <source>
        <dbReference type="Proteomes" id="UP000234950"/>
    </source>
</evidence>
<organism evidence="9 10">
    <name type="scientific">Neobacillus cucumis</name>
    <dbReference type="NCBI Taxonomy" id="1740721"/>
    <lineage>
        <taxon>Bacteria</taxon>
        <taxon>Bacillati</taxon>
        <taxon>Bacillota</taxon>
        <taxon>Bacilli</taxon>
        <taxon>Bacillales</taxon>
        <taxon>Bacillaceae</taxon>
        <taxon>Neobacillus</taxon>
    </lineage>
</organism>
<comment type="subcellular location">
    <subcellularLocation>
        <location evidence="1 7">Cell membrane</location>
        <topology evidence="1 7">Multi-pass membrane protein</topology>
    </subcellularLocation>
</comment>
<dbReference type="RefSeq" id="WP_101646476.1">
    <property type="nucleotide sequence ID" value="NZ_PGVE01000017.1"/>
</dbReference>
<dbReference type="CDD" id="cd06261">
    <property type="entry name" value="TM_PBP2"/>
    <property type="match status" value="1"/>
</dbReference>
<dbReference type="Gene3D" id="1.10.3720.10">
    <property type="entry name" value="MetI-like"/>
    <property type="match status" value="1"/>
</dbReference>
<proteinExistence type="inferred from homology"/>
<keyword evidence="4 7" id="KW-0812">Transmembrane</keyword>
<reference evidence="9 10" key="1">
    <citation type="submission" date="2017-11" db="EMBL/GenBank/DDBJ databases">
        <title>Comparitive Functional Genomics of Dry Heat Resistant strains isolated from the Viking Spacecraft.</title>
        <authorList>
            <person name="Seuylemezian A."/>
            <person name="Cooper K."/>
            <person name="Vaishampayan P."/>
        </authorList>
    </citation>
    <scope>NUCLEOTIDE SEQUENCE [LARGE SCALE GENOMIC DNA]</scope>
    <source>
        <strain evidence="9 10">V32-6</strain>
    </source>
</reference>
<feature type="transmembrane region" description="Helical" evidence="7">
    <location>
        <begin position="12"/>
        <end position="30"/>
    </location>
</feature>
<evidence type="ECO:0000256" key="3">
    <source>
        <dbReference type="ARBA" id="ARBA00022475"/>
    </source>
</evidence>
<evidence type="ECO:0000256" key="5">
    <source>
        <dbReference type="ARBA" id="ARBA00022989"/>
    </source>
</evidence>
<evidence type="ECO:0000259" key="8">
    <source>
        <dbReference type="PROSITE" id="PS50928"/>
    </source>
</evidence>
<dbReference type="PROSITE" id="PS50928">
    <property type="entry name" value="ABC_TM1"/>
    <property type="match status" value="1"/>
</dbReference>
<dbReference type="InterPro" id="IPR045621">
    <property type="entry name" value="BPD_transp_1_N"/>
</dbReference>
<protein>
    <recommendedName>
        <fullName evidence="8">ABC transmembrane type-1 domain-containing protein</fullName>
    </recommendedName>
</protein>
<feature type="transmembrane region" description="Helical" evidence="7">
    <location>
        <begin position="134"/>
        <end position="158"/>
    </location>
</feature>
<dbReference type="AlphaFoldDB" id="A0A2N5HSG8"/>
<keyword evidence="2 7" id="KW-0813">Transport</keyword>
<keyword evidence="6 7" id="KW-0472">Membrane</keyword>
<gene>
    <name evidence="9" type="ORF">CVD27_03370</name>
</gene>
<evidence type="ECO:0000313" key="9">
    <source>
        <dbReference type="EMBL" id="PLS08458.1"/>
    </source>
</evidence>
<accession>A0A2N5HSG8</accession>
<evidence type="ECO:0000256" key="2">
    <source>
        <dbReference type="ARBA" id="ARBA00022448"/>
    </source>
</evidence>
<name>A0A2N5HSG8_9BACI</name>
<keyword evidence="3" id="KW-1003">Cell membrane</keyword>
<feature type="transmembrane region" description="Helical" evidence="7">
    <location>
        <begin position="236"/>
        <end position="258"/>
    </location>
</feature>
<feature type="domain" description="ABC transmembrane type-1" evidence="8">
    <location>
        <begin position="98"/>
        <end position="297"/>
    </location>
</feature>
<feature type="transmembrane region" description="Helical" evidence="7">
    <location>
        <begin position="278"/>
        <end position="297"/>
    </location>
</feature>
<comment type="similarity">
    <text evidence="7">Belongs to the binding-protein-dependent transport system permease family.</text>
</comment>
<dbReference type="InterPro" id="IPR035906">
    <property type="entry name" value="MetI-like_sf"/>
</dbReference>
<dbReference type="PANTHER" id="PTHR43163">
    <property type="entry name" value="DIPEPTIDE TRANSPORT SYSTEM PERMEASE PROTEIN DPPB-RELATED"/>
    <property type="match status" value="1"/>
</dbReference>
<dbReference type="InterPro" id="IPR000515">
    <property type="entry name" value="MetI-like"/>
</dbReference>
<dbReference type="Pfam" id="PF19300">
    <property type="entry name" value="BPD_transp_1_N"/>
    <property type="match status" value="1"/>
</dbReference>
<dbReference type="GO" id="GO:0055085">
    <property type="term" value="P:transmembrane transport"/>
    <property type="evidence" value="ECO:0007669"/>
    <property type="project" value="InterPro"/>
</dbReference>
<comment type="caution">
    <text evidence="9">The sequence shown here is derived from an EMBL/GenBank/DDBJ whole genome shotgun (WGS) entry which is preliminary data.</text>
</comment>
<sequence length="312" mass="33859">MLGYTVRRLLEAIPIWIAITLIVFILMNIIPGDPVAQLMDARSGALDKHVIEQIREEWGLNDPLALQYLHFLKGAVVGDFGTSYQTRSGVTELLLERIPVTVSITVLGLIMAIVVGITIGVIGAYKRGTWIDSLVSSFSVSGVSIPSFFLGLILMYIFAVKFKILPSSGYQAGELKFLILPAATLGLAVSGVIARITRSSMIDVLKHDFITTAYSKGISSLRITVLHALKNALPPIMTIIGVQMGLLLSGAVITETIFGLPGIGRLLIDSILQRDLPTVQGCVVFIATVFLLVNLLTDLCCRWIDPRIKVEA</sequence>
<keyword evidence="10" id="KW-1185">Reference proteome</keyword>
<dbReference type="Proteomes" id="UP000234950">
    <property type="component" value="Unassembled WGS sequence"/>
</dbReference>
<dbReference type="OrthoDB" id="9773683at2"/>
<dbReference type="EMBL" id="PGVE01000017">
    <property type="protein sequence ID" value="PLS08458.1"/>
    <property type="molecule type" value="Genomic_DNA"/>
</dbReference>
<keyword evidence="5 7" id="KW-1133">Transmembrane helix</keyword>
<evidence type="ECO:0000256" key="1">
    <source>
        <dbReference type="ARBA" id="ARBA00004651"/>
    </source>
</evidence>
<dbReference type="Pfam" id="PF00528">
    <property type="entry name" value="BPD_transp_1"/>
    <property type="match status" value="1"/>
</dbReference>
<dbReference type="GO" id="GO:0005886">
    <property type="term" value="C:plasma membrane"/>
    <property type="evidence" value="ECO:0007669"/>
    <property type="project" value="UniProtKB-SubCell"/>
</dbReference>